<dbReference type="AlphaFoldDB" id="A0A0R2EYC5"/>
<dbReference type="GO" id="GO:0004527">
    <property type="term" value="F:exonuclease activity"/>
    <property type="evidence" value="ECO:0007669"/>
    <property type="project" value="UniProtKB-KW"/>
</dbReference>
<dbReference type="Pfam" id="PF13476">
    <property type="entry name" value="AAA_23"/>
    <property type="match status" value="1"/>
</dbReference>
<evidence type="ECO:0000256" key="4">
    <source>
        <dbReference type="SAM" id="Coils"/>
    </source>
</evidence>
<dbReference type="SUPFAM" id="SSF52540">
    <property type="entry name" value="P-loop containing nucleoside triphosphate hydrolases"/>
    <property type="match status" value="2"/>
</dbReference>
<keyword evidence="6" id="KW-0269">Exonuclease</keyword>
<dbReference type="OrthoDB" id="9795626at2"/>
<evidence type="ECO:0000256" key="3">
    <source>
        <dbReference type="ARBA" id="ARBA00013368"/>
    </source>
</evidence>
<name>A0A0R2EYC5_9LACO</name>
<organism evidence="6 7">
    <name type="scientific">Secundilactobacillus similis DSM 23365 = JCM 2765</name>
    <dbReference type="NCBI Taxonomy" id="1423804"/>
    <lineage>
        <taxon>Bacteria</taxon>
        <taxon>Bacillati</taxon>
        <taxon>Bacillota</taxon>
        <taxon>Bacilli</taxon>
        <taxon>Lactobacillales</taxon>
        <taxon>Lactobacillaceae</taxon>
        <taxon>Secundilactobacillus</taxon>
    </lineage>
</organism>
<accession>A0A0R2EYC5</accession>
<protein>
    <recommendedName>
        <fullName evidence="3">Nuclease SbcCD subunit C</fullName>
    </recommendedName>
</protein>
<proteinExistence type="inferred from homology"/>
<evidence type="ECO:0000256" key="2">
    <source>
        <dbReference type="ARBA" id="ARBA00011322"/>
    </source>
</evidence>
<comment type="similarity">
    <text evidence="1">Belongs to the SMC family. SbcC subfamily.</text>
</comment>
<dbReference type="PANTHER" id="PTHR32114">
    <property type="entry name" value="ABC TRANSPORTER ABCH.3"/>
    <property type="match status" value="1"/>
</dbReference>
<dbReference type="Pfam" id="PF13558">
    <property type="entry name" value="SbcC_Walker_B"/>
    <property type="match status" value="1"/>
</dbReference>
<feature type="domain" description="Rad50/SbcC-type AAA" evidence="5">
    <location>
        <begin position="5"/>
        <end position="240"/>
    </location>
</feature>
<keyword evidence="7" id="KW-1185">Reference proteome</keyword>
<feature type="coiled-coil region" evidence="4">
    <location>
        <begin position="402"/>
        <end position="501"/>
    </location>
</feature>
<dbReference type="GO" id="GO:0016887">
    <property type="term" value="F:ATP hydrolysis activity"/>
    <property type="evidence" value="ECO:0007669"/>
    <property type="project" value="InterPro"/>
</dbReference>
<reference evidence="6 7" key="1">
    <citation type="journal article" date="2015" name="Genome Announc.">
        <title>Expanding the biotechnology potential of lactobacilli through comparative genomics of 213 strains and associated genera.</title>
        <authorList>
            <person name="Sun Z."/>
            <person name="Harris H.M."/>
            <person name="McCann A."/>
            <person name="Guo C."/>
            <person name="Argimon S."/>
            <person name="Zhang W."/>
            <person name="Yang X."/>
            <person name="Jeffery I.B."/>
            <person name="Cooney J.C."/>
            <person name="Kagawa T.F."/>
            <person name="Liu W."/>
            <person name="Song Y."/>
            <person name="Salvetti E."/>
            <person name="Wrobel A."/>
            <person name="Rasinkangas P."/>
            <person name="Parkhill J."/>
            <person name="Rea M.C."/>
            <person name="O'Sullivan O."/>
            <person name="Ritari J."/>
            <person name="Douillard F.P."/>
            <person name="Paul Ross R."/>
            <person name="Yang R."/>
            <person name="Briner A.E."/>
            <person name="Felis G.E."/>
            <person name="de Vos W.M."/>
            <person name="Barrangou R."/>
            <person name="Klaenhammer T.R."/>
            <person name="Caufield P.W."/>
            <person name="Cui Y."/>
            <person name="Zhang H."/>
            <person name="O'Toole P.W."/>
        </authorList>
    </citation>
    <scope>NUCLEOTIDE SEQUENCE [LARGE SCALE GENOMIC DNA]</scope>
    <source>
        <strain evidence="6 7">DSM 23365</strain>
    </source>
</reference>
<comment type="caution">
    <text evidence="6">The sequence shown here is derived from an EMBL/GenBank/DDBJ whole genome shotgun (WGS) entry which is preliminary data.</text>
</comment>
<keyword evidence="6" id="KW-0378">Hydrolase</keyword>
<dbReference type="Proteomes" id="UP000051442">
    <property type="component" value="Unassembled WGS sequence"/>
</dbReference>
<feature type="coiled-coil region" evidence="4">
    <location>
        <begin position="629"/>
        <end position="677"/>
    </location>
</feature>
<feature type="coiled-coil region" evidence="4">
    <location>
        <begin position="249"/>
        <end position="276"/>
    </location>
</feature>
<keyword evidence="6" id="KW-0540">Nuclease</keyword>
<dbReference type="EMBL" id="AYZM01000171">
    <property type="protein sequence ID" value="KRN17834.1"/>
    <property type="molecule type" value="Genomic_DNA"/>
</dbReference>
<dbReference type="InterPro" id="IPR038729">
    <property type="entry name" value="Rad50/SbcC_AAA"/>
</dbReference>
<feature type="coiled-coil region" evidence="4">
    <location>
        <begin position="810"/>
        <end position="837"/>
    </location>
</feature>
<evidence type="ECO:0000313" key="7">
    <source>
        <dbReference type="Proteomes" id="UP000051442"/>
    </source>
</evidence>
<dbReference type="Gene3D" id="3.40.50.300">
    <property type="entry name" value="P-loop containing nucleotide triphosphate hydrolases"/>
    <property type="match status" value="2"/>
</dbReference>
<evidence type="ECO:0000256" key="1">
    <source>
        <dbReference type="ARBA" id="ARBA00006930"/>
    </source>
</evidence>
<comment type="subunit">
    <text evidence="2">Heterodimer of SbcC and SbcD.</text>
</comment>
<dbReference type="PANTHER" id="PTHR32114:SF2">
    <property type="entry name" value="ABC TRANSPORTER ABCH.3"/>
    <property type="match status" value="1"/>
</dbReference>
<keyword evidence="4" id="KW-0175">Coiled coil</keyword>
<dbReference type="RefSeq" id="WP_057152367.1">
    <property type="nucleotide sequence ID" value="NZ_AYZM01000171.1"/>
</dbReference>
<dbReference type="GO" id="GO:0006302">
    <property type="term" value="P:double-strand break repair"/>
    <property type="evidence" value="ECO:0007669"/>
    <property type="project" value="InterPro"/>
</dbReference>
<dbReference type="PATRIC" id="fig|1423804.4.peg.2768"/>
<evidence type="ECO:0000259" key="5">
    <source>
        <dbReference type="Pfam" id="PF13476"/>
    </source>
</evidence>
<feature type="coiled-coil region" evidence="4">
    <location>
        <begin position="323"/>
        <end position="374"/>
    </location>
</feature>
<sequence length="1043" mass="115981">MKPLQITLQNFGPYEHETIDFTKFADASLFLISGPTGSGKTTIFDALTFALYGESASDDRQPEVLRSDFATPNEPTSVTLRFSHQGQIYEIDRQPKQTLAKKRGTGIKTYKSTGVLKIFKDGEQTEELTKLAAINMRLADILQINRKQFVQIVLLPQGEFRRFLVATSTDKETILRKVFGTELYQKWSSILKQRLADQRAQLAKWETTIESGLKRVRWTDDVQSLPTDSPMSDRLAQLTAQQATDQQTIEQTTDQEQALQQRVDETTQRLTVAEKTNQNIATLATETQRVTALQQQTTKIDDLRQLQTDLTWADAHQSDYQRQQELTSELQRDQQQLKTLGARLATAQQRQVTLKQTQDQLQQQAAAIADQRKQVAVLTAQRSLFEQAAELDQQRLTTAKHVTELTEQLTQTQQRYQQIASQQAAVTAQLAQRPALNEKRLTLTNQVQQLTQFQRQLDDVNAQRSELKQLEKTIEQRQTEVDRLTAKVAVAQDDYEAQRNAWLQSQIVNLADQLTPGTPCPICGSVDHPAPAQATVAVKAVSDAELKVAETHLRQLNTKLAGQKAQQTTQIAQLATQQTAVKAVKQDLVEQVTTVIAVTDFDELASQLPKQLTASQTAVDQVTAQLADLSKQEQRQTKLAQQLAESEQKVVADQTAVHNAELAAKQVEGQFQNAQDRLPDEFADLAALDRYLTQQQTELAHYDQQVADNSADRQQTAQLIATTTATQASVEASINDTTTKRQALATTLQAAVTKQYQTTDLSGLTTMLDRLPELPELKRQITAYDHDLQQATASVVAYKQIVGSATTVDLEELKTALADLTAQRQTLQKQRATIQERLTINGNILEQAEQTVQQIQTQMTQRDALQRLVEAVAGGGDNKLGLERYVLRAQLVEVLQVANQHLQQLSSGRYELRLHLEAGTYQKNTGLEIDVYDDNVGQVRSVHTLSGGESFIAALSLALALGEIIQTESGGINIDALFVDEGFGSLDQEALSVAMAALENVEGSNRMIGIISHVTLLQETIPYQIKVEALGQGKSRARVVTPE</sequence>
<dbReference type="STRING" id="1423804.FD14_GL002559"/>
<gene>
    <name evidence="6" type="ORF">FD14_GL002559</name>
</gene>
<evidence type="ECO:0000313" key="6">
    <source>
        <dbReference type="EMBL" id="KRN17834.1"/>
    </source>
</evidence>
<dbReference type="InterPro" id="IPR027417">
    <property type="entry name" value="P-loop_NTPase"/>
</dbReference>